<accession>A0A0V1BDP1</accession>
<evidence type="ECO:0000313" key="2">
    <source>
        <dbReference type="Proteomes" id="UP000054776"/>
    </source>
</evidence>
<dbReference type="InParanoid" id="A0A0V1BDP1"/>
<dbReference type="Proteomes" id="UP000054776">
    <property type="component" value="Unassembled WGS sequence"/>
</dbReference>
<sequence length="134" mass="14680">MDLKLQIKGQFTLCDNAFCQVNSIVCDESLPKLASFLCSHVQSLQISADEHTVEGTVDHGSALMILGRKHESQFICVAFLLHNTPQIGHVPHCCLEGQTNCMPCIGLCCRAKTKLGNCTNFAHSNLNRPQIQVA</sequence>
<keyword evidence="2" id="KW-1185">Reference proteome</keyword>
<proteinExistence type="predicted"/>
<evidence type="ECO:0000313" key="1">
    <source>
        <dbReference type="EMBL" id="KRY35220.1"/>
    </source>
</evidence>
<dbReference type="EMBL" id="JYDH01000056">
    <property type="protein sequence ID" value="KRY35220.1"/>
    <property type="molecule type" value="Genomic_DNA"/>
</dbReference>
<organism evidence="1 2">
    <name type="scientific">Trichinella spiralis</name>
    <name type="common">Trichina worm</name>
    <dbReference type="NCBI Taxonomy" id="6334"/>
    <lineage>
        <taxon>Eukaryota</taxon>
        <taxon>Metazoa</taxon>
        <taxon>Ecdysozoa</taxon>
        <taxon>Nematoda</taxon>
        <taxon>Enoplea</taxon>
        <taxon>Dorylaimia</taxon>
        <taxon>Trichinellida</taxon>
        <taxon>Trichinellidae</taxon>
        <taxon>Trichinella</taxon>
    </lineage>
</organism>
<dbReference type="AlphaFoldDB" id="A0A0V1BDP1"/>
<comment type="caution">
    <text evidence="1">The sequence shown here is derived from an EMBL/GenBank/DDBJ whole genome shotgun (WGS) entry which is preliminary data.</text>
</comment>
<gene>
    <name evidence="1" type="ORF">T01_7556</name>
</gene>
<reference evidence="1 2" key="1">
    <citation type="submission" date="2015-01" db="EMBL/GenBank/DDBJ databases">
        <title>Evolution of Trichinella species and genotypes.</title>
        <authorList>
            <person name="Korhonen P.K."/>
            <person name="Edoardo P."/>
            <person name="Giuseppe L.R."/>
            <person name="Gasser R.B."/>
        </authorList>
    </citation>
    <scope>NUCLEOTIDE SEQUENCE [LARGE SCALE GENOMIC DNA]</scope>
    <source>
        <strain evidence="1">ISS3</strain>
    </source>
</reference>
<dbReference type="OrthoDB" id="5912058at2759"/>
<protein>
    <submittedName>
        <fullName evidence="1">Uncharacterized protein</fullName>
    </submittedName>
</protein>
<name>A0A0V1BDP1_TRISP</name>